<evidence type="ECO:0000313" key="2">
    <source>
        <dbReference type="EMBL" id="EEB33991.1"/>
    </source>
</evidence>
<sequence length="216" mass="21995">MHRIDTATATPDHKFTEGDPAVPVAATTVSAEWLNAVQEELVAVITGAGLELKKSDNGQLWQAISQLITNAKPGLATKAKPGLVQVGGGLNITPEGLLSVLAASVTQAGIVQLASGLSDSTTTAPTCKAVKDAIESKLAAVNVPVGGILPFSGTFGGEGNRFPIPLGEDAPDMHWCLCDGTTTNGLPVPDLRGRMIRGASDSVPAGSTGGSEKHSH</sequence>
<feature type="non-terminal residue" evidence="2">
    <location>
        <position position="216"/>
    </location>
</feature>
<dbReference type="AlphaFoldDB" id="B6WSP7"/>
<dbReference type="EMBL" id="ABXU01000028">
    <property type="protein sequence ID" value="EEB33991.1"/>
    <property type="molecule type" value="Genomic_DNA"/>
</dbReference>
<reference evidence="2 3" key="2">
    <citation type="submission" date="2008-10" db="EMBL/GenBank/DDBJ databases">
        <authorList>
            <person name="Fulton L."/>
            <person name="Clifton S."/>
            <person name="Fulton B."/>
            <person name="Xu J."/>
            <person name="Minx P."/>
            <person name="Pepin K.H."/>
            <person name="Johnson M."/>
            <person name="Bhonagiri V."/>
            <person name="Nash W.E."/>
            <person name="Mardis E.R."/>
            <person name="Wilson R.K."/>
        </authorList>
    </citation>
    <scope>NUCLEOTIDE SEQUENCE [LARGE SCALE GENOMIC DNA]</scope>
    <source>
        <strain evidence="2 3">ATCC 29098</strain>
    </source>
</reference>
<organism evidence="2 3">
    <name type="scientific">Desulfovibrio piger ATCC 29098</name>
    <dbReference type="NCBI Taxonomy" id="411464"/>
    <lineage>
        <taxon>Bacteria</taxon>
        <taxon>Pseudomonadati</taxon>
        <taxon>Thermodesulfobacteriota</taxon>
        <taxon>Desulfovibrionia</taxon>
        <taxon>Desulfovibrionales</taxon>
        <taxon>Desulfovibrionaceae</taxon>
        <taxon>Desulfovibrio</taxon>
    </lineage>
</organism>
<dbReference type="Proteomes" id="UP000003676">
    <property type="component" value="Unassembled WGS sequence"/>
</dbReference>
<gene>
    <name evidence="2" type="ORF">DESPIG_01099</name>
</gene>
<dbReference type="GO" id="GO:0019062">
    <property type="term" value="P:virion attachment to host cell"/>
    <property type="evidence" value="ECO:0007669"/>
    <property type="project" value="InterPro"/>
</dbReference>
<dbReference type="Pfam" id="PF03406">
    <property type="entry name" value="Phage_fiber_2"/>
    <property type="match status" value="1"/>
</dbReference>
<dbReference type="RefSeq" id="WP_006005520.1">
    <property type="nucleotide sequence ID" value="NZ_DS996355.1"/>
</dbReference>
<name>B6WSP7_9BACT</name>
<comment type="caution">
    <text evidence="2">The sequence shown here is derived from an EMBL/GenBank/DDBJ whole genome shotgun (WGS) entry which is preliminary data.</text>
</comment>
<accession>B6WSP7</accession>
<evidence type="ECO:0000256" key="1">
    <source>
        <dbReference type="SAM" id="MobiDB-lite"/>
    </source>
</evidence>
<dbReference type="HOGENOM" id="CLU_1280042_0_0_7"/>
<dbReference type="InterPro" id="IPR005068">
    <property type="entry name" value="Phage_lambda_Stf-r2"/>
</dbReference>
<protein>
    <submittedName>
        <fullName evidence="2">Phage Tail Collar Domain protein</fullName>
    </submittedName>
</protein>
<feature type="region of interest" description="Disordered" evidence="1">
    <location>
        <begin position="197"/>
        <end position="216"/>
    </location>
</feature>
<proteinExistence type="predicted"/>
<dbReference type="eggNOG" id="COG5301">
    <property type="taxonomic scope" value="Bacteria"/>
</dbReference>
<dbReference type="SUPFAM" id="SSF88874">
    <property type="entry name" value="Receptor-binding domain of short tail fibre protein gp12"/>
    <property type="match status" value="1"/>
</dbReference>
<dbReference type="GO" id="GO:0046718">
    <property type="term" value="P:symbiont entry into host cell"/>
    <property type="evidence" value="ECO:0007669"/>
    <property type="project" value="InterPro"/>
</dbReference>
<evidence type="ECO:0000313" key="3">
    <source>
        <dbReference type="Proteomes" id="UP000003676"/>
    </source>
</evidence>
<reference evidence="2 3" key="1">
    <citation type="submission" date="2008-10" db="EMBL/GenBank/DDBJ databases">
        <title>Draft genome sequence of Desulvovibrio piger (ATCC 29098).</title>
        <authorList>
            <person name="Sudarsanam P."/>
            <person name="Ley R."/>
            <person name="Guruge J."/>
            <person name="Turnbaugh P.J."/>
            <person name="Mahowald M."/>
            <person name="Liep D."/>
            <person name="Gordon J."/>
        </authorList>
    </citation>
    <scope>NUCLEOTIDE SEQUENCE [LARGE SCALE GENOMIC DNA]</scope>
    <source>
        <strain evidence="2 3">ATCC 29098</strain>
    </source>
</reference>